<comment type="caution">
    <text evidence="2">The sequence shown here is derived from an EMBL/GenBank/DDBJ whole genome shotgun (WGS) entry which is preliminary data.</text>
</comment>
<evidence type="ECO:0000313" key="3">
    <source>
        <dbReference type="Proteomes" id="UP001305779"/>
    </source>
</evidence>
<feature type="compositionally biased region" description="Basic and acidic residues" evidence="1">
    <location>
        <begin position="373"/>
        <end position="382"/>
    </location>
</feature>
<evidence type="ECO:0000313" key="2">
    <source>
        <dbReference type="EMBL" id="KAK4506208.1"/>
    </source>
</evidence>
<feature type="compositionally biased region" description="Basic and acidic residues" evidence="1">
    <location>
        <begin position="315"/>
        <end position="336"/>
    </location>
</feature>
<dbReference type="InterPro" id="IPR011333">
    <property type="entry name" value="SKP1/BTB/POZ_sf"/>
</dbReference>
<sequence length="436" mass="49390">MANGYQQSLLASMADLLTSNKYSDMMILSKTDGFNVHRAIVCPQSEGLASEIDTLLPDSAPIINCHEYDVETVGRMVDFLYTQDYDPLIIPRDAEFIKARFRANGLGQQGSSDEGEDDGRALTVTKDDLMAHILVHDIATDYDVHLLKTLAVEKFKTALEITPWNVEVCIGLIDHIYQQPAGQSSKLRTLIMDFASDHVAELENSRSYKNAVQKLETVKAFSDDLVPHARDEMARGALRGLFARLRQTQHDRPSEEESPSGDGETKEYNEKSATGSTEDQQDEIQDNAEGQNEGEEHQEHEEQAQEGDDVSQVKTPREQLLDATKEGREEQQKRDEEDRDEQNQSEEDQREEDEEDEDDDEEDEEDEDEEEEAQGRNEKSQSEDVESQESGEERQKGNEEHQKGDKEHQKGDKEHQKGDKENQKGSEKAQESEQGV</sequence>
<gene>
    <name evidence="2" type="ORF">PRZ48_004173</name>
</gene>
<feature type="compositionally biased region" description="Basic and acidic residues" evidence="1">
    <location>
        <begin position="294"/>
        <end position="303"/>
    </location>
</feature>
<dbReference type="SUPFAM" id="SSF54695">
    <property type="entry name" value="POZ domain"/>
    <property type="match status" value="1"/>
</dbReference>
<name>A0ABR0EYC8_ZASCE</name>
<feature type="region of interest" description="Disordered" evidence="1">
    <location>
        <begin position="245"/>
        <end position="436"/>
    </location>
</feature>
<protein>
    <recommendedName>
        <fullName evidence="4">BTB domain-containing protein</fullName>
    </recommendedName>
</protein>
<reference evidence="2 3" key="1">
    <citation type="journal article" date="2023" name="G3 (Bethesda)">
        <title>A chromosome-level genome assembly of Zasmidium syzygii isolated from banana leaves.</title>
        <authorList>
            <person name="van Westerhoven A.C."/>
            <person name="Mehrabi R."/>
            <person name="Talebi R."/>
            <person name="Steentjes M.B.F."/>
            <person name="Corcolon B."/>
            <person name="Chong P.A."/>
            <person name="Kema G.H.J."/>
            <person name="Seidl M.F."/>
        </authorList>
    </citation>
    <scope>NUCLEOTIDE SEQUENCE [LARGE SCALE GENOMIC DNA]</scope>
    <source>
        <strain evidence="2 3">P124</strain>
    </source>
</reference>
<dbReference type="Gene3D" id="3.30.710.10">
    <property type="entry name" value="Potassium Channel Kv1.1, Chain A"/>
    <property type="match status" value="1"/>
</dbReference>
<organism evidence="2 3">
    <name type="scientific">Zasmidium cellare</name>
    <name type="common">Wine cellar mold</name>
    <name type="synonym">Racodium cellare</name>
    <dbReference type="NCBI Taxonomy" id="395010"/>
    <lineage>
        <taxon>Eukaryota</taxon>
        <taxon>Fungi</taxon>
        <taxon>Dikarya</taxon>
        <taxon>Ascomycota</taxon>
        <taxon>Pezizomycotina</taxon>
        <taxon>Dothideomycetes</taxon>
        <taxon>Dothideomycetidae</taxon>
        <taxon>Mycosphaerellales</taxon>
        <taxon>Mycosphaerellaceae</taxon>
        <taxon>Zasmidium</taxon>
    </lineage>
</organism>
<feature type="compositionally biased region" description="Acidic residues" evidence="1">
    <location>
        <begin position="337"/>
        <end position="372"/>
    </location>
</feature>
<feature type="compositionally biased region" description="Basic and acidic residues" evidence="1">
    <location>
        <begin position="391"/>
        <end position="436"/>
    </location>
</feature>
<proteinExistence type="predicted"/>
<dbReference type="PANTHER" id="PTHR47843:SF5">
    <property type="entry name" value="BTB_POZ DOMAIN PROTEIN"/>
    <property type="match status" value="1"/>
</dbReference>
<keyword evidence="3" id="KW-1185">Reference proteome</keyword>
<evidence type="ECO:0008006" key="4">
    <source>
        <dbReference type="Google" id="ProtNLM"/>
    </source>
</evidence>
<dbReference type="EMBL" id="JAXOVC010000002">
    <property type="protein sequence ID" value="KAK4506208.1"/>
    <property type="molecule type" value="Genomic_DNA"/>
</dbReference>
<dbReference type="PANTHER" id="PTHR47843">
    <property type="entry name" value="BTB DOMAIN-CONTAINING PROTEIN-RELATED"/>
    <property type="match status" value="1"/>
</dbReference>
<accession>A0ABR0EYC8</accession>
<dbReference type="Proteomes" id="UP001305779">
    <property type="component" value="Unassembled WGS sequence"/>
</dbReference>
<evidence type="ECO:0000256" key="1">
    <source>
        <dbReference type="SAM" id="MobiDB-lite"/>
    </source>
</evidence>